<keyword evidence="2" id="KW-1185">Reference proteome</keyword>
<proteinExistence type="predicted"/>
<gene>
    <name evidence="1" type="ORF">N3K66_000260</name>
</gene>
<organism evidence="1 2">
    <name type="scientific">Trichothecium roseum</name>
    <dbReference type="NCBI Taxonomy" id="47278"/>
    <lineage>
        <taxon>Eukaryota</taxon>
        <taxon>Fungi</taxon>
        <taxon>Dikarya</taxon>
        <taxon>Ascomycota</taxon>
        <taxon>Pezizomycotina</taxon>
        <taxon>Sordariomycetes</taxon>
        <taxon>Hypocreomycetidae</taxon>
        <taxon>Hypocreales</taxon>
        <taxon>Hypocreales incertae sedis</taxon>
        <taxon>Trichothecium</taxon>
    </lineage>
</organism>
<accession>A0ACC0VB98</accession>
<evidence type="ECO:0000313" key="2">
    <source>
        <dbReference type="Proteomes" id="UP001163324"/>
    </source>
</evidence>
<evidence type="ECO:0000313" key="1">
    <source>
        <dbReference type="EMBL" id="KAI9903731.1"/>
    </source>
</evidence>
<reference evidence="1" key="1">
    <citation type="submission" date="2022-10" db="EMBL/GenBank/DDBJ databases">
        <title>Complete Genome of Trichothecium roseum strain YXFP-22015, a Plant Pathogen Isolated from Citrus.</title>
        <authorList>
            <person name="Wang Y."/>
            <person name="Zhu L."/>
        </authorList>
    </citation>
    <scope>NUCLEOTIDE SEQUENCE</scope>
    <source>
        <strain evidence="1">YXFP-22015</strain>
    </source>
</reference>
<protein>
    <submittedName>
        <fullName evidence="1">Uncharacterized protein</fullName>
    </submittedName>
</protein>
<sequence length="182" mass="19445">MVSLKTLLTLGLAGASASKLPPTDLLPGQHDTKPGCGEVDLFFTGLPAYHPFVIGLGLDPAMVDQMLRADAQAVINAGYNLKVALAGPEVGVEVLEAEMQGQSWGGAGIGFGVRSAQDPDMTLLFIDTIDAMRRLPVEGPIVFNYNAKTFLWALQQRIPLSENCTTPGTDYGFKVFCDVCEQ</sequence>
<comment type="caution">
    <text evidence="1">The sequence shown here is derived from an EMBL/GenBank/DDBJ whole genome shotgun (WGS) entry which is preliminary data.</text>
</comment>
<dbReference type="EMBL" id="CM047940">
    <property type="protein sequence ID" value="KAI9903731.1"/>
    <property type="molecule type" value="Genomic_DNA"/>
</dbReference>
<name>A0ACC0VB98_9HYPO</name>
<dbReference type="Proteomes" id="UP001163324">
    <property type="component" value="Chromosome 1"/>
</dbReference>